<sequence length="84" mass="9329">MTTWLMGHFENTCTTPRTHHCRGSRGWRSASAPPVGCITCTRVQSKPSSTAMSRPPTFCWMTSGLPRFPTSGCPRPVQTWTTPM</sequence>
<gene>
    <name evidence="1" type="ORF">OSJNBb0059K16.7</name>
</gene>
<dbReference type="AlphaFoldDB" id="Q5W6V6"/>
<reference evidence="2" key="2">
    <citation type="journal article" date="2008" name="Nucleic Acids Res.">
        <title>The rice annotation project database (RAP-DB): 2008 update.</title>
        <authorList>
            <consortium name="The rice annotation project (RAP)"/>
        </authorList>
    </citation>
    <scope>GENOME REANNOTATION</scope>
    <source>
        <strain evidence="2">cv. Nipponbare</strain>
    </source>
</reference>
<name>Q5W6V6_ORYSJ</name>
<organism evidence="1 2">
    <name type="scientific">Oryza sativa subsp. japonica</name>
    <name type="common">Rice</name>
    <dbReference type="NCBI Taxonomy" id="39947"/>
    <lineage>
        <taxon>Eukaryota</taxon>
        <taxon>Viridiplantae</taxon>
        <taxon>Streptophyta</taxon>
        <taxon>Embryophyta</taxon>
        <taxon>Tracheophyta</taxon>
        <taxon>Spermatophyta</taxon>
        <taxon>Magnoliopsida</taxon>
        <taxon>Liliopsida</taxon>
        <taxon>Poales</taxon>
        <taxon>Poaceae</taxon>
        <taxon>BOP clade</taxon>
        <taxon>Oryzoideae</taxon>
        <taxon>Oryzeae</taxon>
        <taxon>Oryzinae</taxon>
        <taxon>Oryza</taxon>
        <taxon>Oryza sativa</taxon>
    </lineage>
</organism>
<evidence type="ECO:0000313" key="1">
    <source>
        <dbReference type="EMBL" id="AAV44118.1"/>
    </source>
</evidence>
<proteinExistence type="predicted"/>
<accession>Q5W6V6</accession>
<dbReference type="EMBL" id="AC134344">
    <property type="protein sequence ID" value="AAV44118.1"/>
    <property type="molecule type" value="Genomic_DNA"/>
</dbReference>
<dbReference type="Proteomes" id="UP000000763">
    <property type="component" value="Chromosome 5"/>
</dbReference>
<protein>
    <submittedName>
        <fullName evidence="1">Uncharacterized protein</fullName>
    </submittedName>
</protein>
<reference evidence="2" key="1">
    <citation type="journal article" date="2005" name="Nature">
        <title>The map-based sequence of the rice genome.</title>
        <authorList>
            <consortium name="International rice genome sequencing project (IRGSP)"/>
            <person name="Matsumoto T."/>
            <person name="Wu J."/>
            <person name="Kanamori H."/>
            <person name="Katayose Y."/>
            <person name="Fujisawa M."/>
            <person name="Namiki N."/>
            <person name="Mizuno H."/>
            <person name="Yamamoto K."/>
            <person name="Antonio B.A."/>
            <person name="Baba T."/>
            <person name="Sakata K."/>
            <person name="Nagamura Y."/>
            <person name="Aoki H."/>
            <person name="Arikawa K."/>
            <person name="Arita K."/>
            <person name="Bito T."/>
            <person name="Chiden Y."/>
            <person name="Fujitsuka N."/>
            <person name="Fukunaka R."/>
            <person name="Hamada M."/>
            <person name="Harada C."/>
            <person name="Hayashi A."/>
            <person name="Hijishita S."/>
            <person name="Honda M."/>
            <person name="Hosokawa S."/>
            <person name="Ichikawa Y."/>
            <person name="Idonuma A."/>
            <person name="Iijima M."/>
            <person name="Ikeda M."/>
            <person name="Ikeno M."/>
            <person name="Ito K."/>
            <person name="Ito S."/>
            <person name="Ito T."/>
            <person name="Ito Y."/>
            <person name="Ito Y."/>
            <person name="Iwabuchi A."/>
            <person name="Kamiya K."/>
            <person name="Karasawa W."/>
            <person name="Kurita K."/>
            <person name="Katagiri S."/>
            <person name="Kikuta A."/>
            <person name="Kobayashi H."/>
            <person name="Kobayashi N."/>
            <person name="Machita K."/>
            <person name="Maehara T."/>
            <person name="Masukawa M."/>
            <person name="Mizubayashi T."/>
            <person name="Mukai Y."/>
            <person name="Nagasaki H."/>
            <person name="Nagata Y."/>
            <person name="Naito S."/>
            <person name="Nakashima M."/>
            <person name="Nakama Y."/>
            <person name="Nakamichi Y."/>
            <person name="Nakamura M."/>
            <person name="Meguro A."/>
            <person name="Negishi M."/>
            <person name="Ohta I."/>
            <person name="Ohta T."/>
            <person name="Okamoto M."/>
            <person name="Ono N."/>
            <person name="Saji S."/>
            <person name="Sakaguchi M."/>
            <person name="Sakai K."/>
            <person name="Shibata M."/>
            <person name="Shimokawa T."/>
            <person name="Song J."/>
            <person name="Takazaki Y."/>
            <person name="Terasawa K."/>
            <person name="Tsugane M."/>
            <person name="Tsuji K."/>
            <person name="Ueda S."/>
            <person name="Waki K."/>
            <person name="Yamagata H."/>
            <person name="Yamamoto M."/>
            <person name="Yamamoto S."/>
            <person name="Yamane H."/>
            <person name="Yoshiki S."/>
            <person name="Yoshihara R."/>
            <person name="Yukawa K."/>
            <person name="Zhong H."/>
            <person name="Yano M."/>
            <person name="Yuan Q."/>
            <person name="Ouyang S."/>
            <person name="Liu J."/>
            <person name="Jones K.M."/>
            <person name="Gansberger K."/>
            <person name="Moffat K."/>
            <person name="Hill J."/>
            <person name="Bera J."/>
            <person name="Fadrosh D."/>
            <person name="Jin S."/>
            <person name="Johri S."/>
            <person name="Kim M."/>
            <person name="Overton L."/>
            <person name="Reardon M."/>
            <person name="Tsitrin T."/>
            <person name="Vuong H."/>
            <person name="Weaver B."/>
            <person name="Ciecko A."/>
            <person name="Tallon L."/>
            <person name="Jackson J."/>
            <person name="Pai G."/>
            <person name="Aken S.V."/>
            <person name="Utterback T."/>
            <person name="Reidmuller S."/>
            <person name="Feldblyum T."/>
            <person name="Hsiao J."/>
            <person name="Zismann V."/>
            <person name="Iobst S."/>
            <person name="de Vazeille A.R."/>
            <person name="Buell C.R."/>
            <person name="Ying K."/>
            <person name="Li Y."/>
            <person name="Lu T."/>
            <person name="Huang Y."/>
            <person name="Zhao Q."/>
            <person name="Feng Q."/>
            <person name="Zhang L."/>
            <person name="Zhu J."/>
            <person name="Weng Q."/>
            <person name="Mu J."/>
            <person name="Lu Y."/>
            <person name="Fan D."/>
            <person name="Liu Y."/>
            <person name="Guan J."/>
            <person name="Zhang Y."/>
            <person name="Yu S."/>
            <person name="Liu X."/>
            <person name="Zhang Y."/>
            <person name="Hong G."/>
            <person name="Han B."/>
            <person name="Choisne N."/>
            <person name="Demange N."/>
            <person name="Orjeda G."/>
            <person name="Samain S."/>
            <person name="Cattolico L."/>
            <person name="Pelletier E."/>
            <person name="Couloux A."/>
            <person name="Segurens B."/>
            <person name="Wincker P."/>
            <person name="D'Hont A."/>
            <person name="Scarpelli C."/>
            <person name="Weissenbach J."/>
            <person name="Salanoubat M."/>
            <person name="Quetier F."/>
            <person name="Yu Y."/>
            <person name="Kim H.R."/>
            <person name="Rambo T."/>
            <person name="Currie J."/>
            <person name="Collura K."/>
            <person name="Luo M."/>
            <person name="Yang T."/>
            <person name="Ammiraju J.S.S."/>
            <person name="Engler F."/>
            <person name="Soderlund C."/>
            <person name="Wing R.A."/>
            <person name="Palmer L.E."/>
            <person name="de la Bastide M."/>
            <person name="Spiegel L."/>
            <person name="Nascimento L."/>
            <person name="Zutavern T."/>
            <person name="O'Shaughnessy A."/>
            <person name="Dike S."/>
            <person name="Dedhia N."/>
            <person name="Preston R."/>
            <person name="Balija V."/>
            <person name="McCombie W.R."/>
            <person name="Chow T."/>
            <person name="Chen H."/>
            <person name="Chung M."/>
            <person name="Chen C."/>
            <person name="Shaw J."/>
            <person name="Wu H."/>
            <person name="Hsiao K."/>
            <person name="Chao Y."/>
            <person name="Chu M."/>
            <person name="Cheng C."/>
            <person name="Hour A."/>
            <person name="Lee P."/>
            <person name="Lin S."/>
            <person name="Lin Y."/>
            <person name="Liou J."/>
            <person name="Liu S."/>
            <person name="Hsing Y."/>
            <person name="Raghuvanshi S."/>
            <person name="Mohanty A."/>
            <person name="Bharti A.K."/>
            <person name="Gaur A."/>
            <person name="Gupta V."/>
            <person name="Kumar D."/>
            <person name="Ravi V."/>
            <person name="Vij S."/>
            <person name="Kapur A."/>
            <person name="Khurana P."/>
            <person name="Khurana P."/>
            <person name="Khurana J.P."/>
            <person name="Tyagi A.K."/>
            <person name="Gaikwad K."/>
            <person name="Singh A."/>
            <person name="Dalal V."/>
            <person name="Srivastava S."/>
            <person name="Dixit A."/>
            <person name="Pal A.K."/>
            <person name="Ghazi I.A."/>
            <person name="Yadav M."/>
            <person name="Pandit A."/>
            <person name="Bhargava A."/>
            <person name="Sureshbabu K."/>
            <person name="Batra K."/>
            <person name="Sharma T.R."/>
            <person name="Mohapatra T."/>
            <person name="Singh N.K."/>
            <person name="Messing J."/>
            <person name="Nelson A.B."/>
            <person name="Fuks G."/>
            <person name="Kavchok S."/>
            <person name="Keizer G."/>
            <person name="Linton E."/>
            <person name="Llaca V."/>
            <person name="Song R."/>
            <person name="Tanyolac B."/>
            <person name="Young S."/>
            <person name="Ho-Il K."/>
            <person name="Hahn J.H."/>
            <person name="Sangsakoo G."/>
            <person name="Vanavichit A."/>
            <person name="de Mattos Luiz.A.T."/>
            <person name="Zimmer P.D."/>
            <person name="Malone G."/>
            <person name="Dellagostin O."/>
            <person name="de Oliveira A.C."/>
            <person name="Bevan M."/>
            <person name="Bancroft I."/>
            <person name="Minx P."/>
            <person name="Cordum H."/>
            <person name="Wilson R."/>
            <person name="Cheng Z."/>
            <person name="Jin W."/>
            <person name="Jiang J."/>
            <person name="Leong S.A."/>
            <person name="Iwama H."/>
            <person name="Gojobori T."/>
            <person name="Itoh T."/>
            <person name="Niimura Y."/>
            <person name="Fujii Y."/>
            <person name="Habara T."/>
            <person name="Sakai H."/>
            <person name="Sato Y."/>
            <person name="Wilson G."/>
            <person name="Kumar K."/>
            <person name="McCouch S."/>
            <person name="Juretic N."/>
            <person name="Hoen D."/>
            <person name="Wright S."/>
            <person name="Bruskiewich R."/>
            <person name="Bureau T."/>
            <person name="Miyao A."/>
            <person name="Hirochika H."/>
            <person name="Nishikawa T."/>
            <person name="Kadowaki K."/>
            <person name="Sugiura M."/>
            <person name="Burr B."/>
            <person name="Sasaki T."/>
        </authorList>
    </citation>
    <scope>NUCLEOTIDE SEQUENCE [LARGE SCALE GENOMIC DNA]</scope>
    <source>
        <strain evidence="2">cv. Nipponbare</strain>
    </source>
</reference>
<evidence type="ECO:0000313" key="2">
    <source>
        <dbReference type="Proteomes" id="UP000000763"/>
    </source>
</evidence>